<dbReference type="PANTHER" id="PTHR43000">
    <property type="entry name" value="DTDP-D-GLUCOSE 4,6-DEHYDRATASE-RELATED"/>
    <property type="match status" value="1"/>
</dbReference>
<organism evidence="2 3">
    <name type="scientific">Cecembia calidifontis</name>
    <dbReference type="NCBI Taxonomy" id="1187080"/>
    <lineage>
        <taxon>Bacteria</taxon>
        <taxon>Pseudomonadati</taxon>
        <taxon>Bacteroidota</taxon>
        <taxon>Cytophagia</taxon>
        <taxon>Cytophagales</taxon>
        <taxon>Cyclobacteriaceae</taxon>
        <taxon>Cecembia</taxon>
    </lineage>
</organism>
<evidence type="ECO:0000313" key="2">
    <source>
        <dbReference type="EMBL" id="RZS96969.1"/>
    </source>
</evidence>
<dbReference type="Proteomes" id="UP000292209">
    <property type="component" value="Unassembled WGS sequence"/>
</dbReference>
<evidence type="ECO:0000259" key="1">
    <source>
        <dbReference type="Pfam" id="PF16363"/>
    </source>
</evidence>
<dbReference type="Pfam" id="PF16363">
    <property type="entry name" value="GDP_Man_Dehyd"/>
    <property type="match status" value="1"/>
</dbReference>
<dbReference type="EMBL" id="SGXG01000001">
    <property type="protein sequence ID" value="RZS96969.1"/>
    <property type="molecule type" value="Genomic_DNA"/>
</dbReference>
<dbReference type="RefSeq" id="WP_130275817.1">
    <property type="nucleotide sequence ID" value="NZ_SGXG01000001.1"/>
</dbReference>
<keyword evidence="3" id="KW-1185">Reference proteome</keyword>
<dbReference type="InterPro" id="IPR013445">
    <property type="entry name" value="CDP_4_6_deHydtase"/>
</dbReference>
<dbReference type="OrthoDB" id="9779041at2"/>
<dbReference type="AlphaFoldDB" id="A0A4V2F6N8"/>
<evidence type="ECO:0000313" key="3">
    <source>
        <dbReference type="Proteomes" id="UP000292209"/>
    </source>
</evidence>
<dbReference type="NCBIfam" id="TIGR02622">
    <property type="entry name" value="CDP_4_6_dhtase"/>
    <property type="match status" value="1"/>
</dbReference>
<accession>A0A4V2F6N8</accession>
<reference evidence="2 3" key="1">
    <citation type="submission" date="2019-02" db="EMBL/GenBank/DDBJ databases">
        <title>Genomic Encyclopedia of Archaeal and Bacterial Type Strains, Phase II (KMG-II): from individual species to whole genera.</title>
        <authorList>
            <person name="Goeker M."/>
        </authorList>
    </citation>
    <scope>NUCLEOTIDE SEQUENCE [LARGE SCALE GENOMIC DNA]</scope>
    <source>
        <strain evidence="2 3">DSM 21411</strain>
    </source>
</reference>
<protein>
    <submittedName>
        <fullName evidence="2">CDP-glucose 4,6-dehydratase</fullName>
    </submittedName>
</protein>
<dbReference type="SUPFAM" id="SSF51735">
    <property type="entry name" value="NAD(P)-binding Rossmann-fold domains"/>
    <property type="match status" value="1"/>
</dbReference>
<feature type="domain" description="NAD(P)-binding" evidence="1">
    <location>
        <begin position="17"/>
        <end position="330"/>
    </location>
</feature>
<dbReference type="InterPro" id="IPR016040">
    <property type="entry name" value="NAD(P)-bd_dom"/>
</dbReference>
<dbReference type="InterPro" id="IPR036291">
    <property type="entry name" value="NAD(P)-bd_dom_sf"/>
</dbReference>
<sequence length="374" mass="42619">MSFNENLNEVFQGKTVLITGHTGFKGSWLTKWLLQKGAKIIGASKDIPTNPSLFHTLELASEIEHNILDIRDTKKTKEIIIESKPDFIFHLAAQPIVSLSYSDPIDTLMTNAIGTASVLEGIRSLTNKCVVIVVTSDKCYENVEWVWGYKETDRLGGKDIYSSSKAAAEIIYNSFFHSYLKGMSNIRIASVRAGNVIGGGDWAEDRIVPDCIRSWSQHKKVELRRPYATRPWQHVLEPLSGYLQLAMALWNDNKHNGDSFNFGPISDNNITVLELISRLSKTWNFENHEDSFSITNQNSFQEAGLLKLNCDKAIFHLKWTPTLDIQELIEYTGDWYYRFYNEPHKINEFTFKQIADYEQKIAAKNLSLNPITSL</sequence>
<dbReference type="Gene3D" id="3.40.50.720">
    <property type="entry name" value="NAD(P)-binding Rossmann-like Domain"/>
    <property type="match status" value="1"/>
</dbReference>
<name>A0A4V2F6N8_9BACT</name>
<proteinExistence type="predicted"/>
<gene>
    <name evidence="2" type="ORF">BC751_2565</name>
</gene>
<dbReference type="Gene3D" id="3.90.25.10">
    <property type="entry name" value="UDP-galactose 4-epimerase, domain 1"/>
    <property type="match status" value="1"/>
</dbReference>
<comment type="caution">
    <text evidence="2">The sequence shown here is derived from an EMBL/GenBank/DDBJ whole genome shotgun (WGS) entry which is preliminary data.</text>
</comment>